<name>A0A0N1PHZ1_PAPMA</name>
<keyword evidence="11" id="KW-1185">Reference proteome</keyword>
<organism evidence="10 11">
    <name type="scientific">Papilio machaon</name>
    <name type="common">Old World swallowtail butterfly</name>
    <dbReference type="NCBI Taxonomy" id="76193"/>
    <lineage>
        <taxon>Eukaryota</taxon>
        <taxon>Metazoa</taxon>
        <taxon>Ecdysozoa</taxon>
        <taxon>Arthropoda</taxon>
        <taxon>Hexapoda</taxon>
        <taxon>Insecta</taxon>
        <taxon>Pterygota</taxon>
        <taxon>Neoptera</taxon>
        <taxon>Endopterygota</taxon>
        <taxon>Lepidoptera</taxon>
        <taxon>Glossata</taxon>
        <taxon>Ditrysia</taxon>
        <taxon>Papilionoidea</taxon>
        <taxon>Papilionidae</taxon>
        <taxon>Papilioninae</taxon>
        <taxon>Papilio</taxon>
    </lineage>
</organism>
<keyword evidence="6" id="KW-0325">Glycoprotein</keyword>
<dbReference type="InterPro" id="IPR029058">
    <property type="entry name" value="AB_hydrolase_fold"/>
</dbReference>
<evidence type="ECO:0000313" key="11">
    <source>
        <dbReference type="Proteomes" id="UP000053240"/>
    </source>
</evidence>
<evidence type="ECO:0000256" key="2">
    <source>
        <dbReference type="ARBA" id="ARBA00022729"/>
    </source>
</evidence>
<dbReference type="InterPro" id="IPR006693">
    <property type="entry name" value="AB_hydrolase_lipase"/>
</dbReference>
<dbReference type="STRING" id="76193.A0A0N1PHZ1"/>
<protein>
    <recommendedName>
        <fullName evidence="7">Lipase</fullName>
    </recommendedName>
</protein>
<feature type="domain" description="Partial AB-hydrolase lipase" evidence="9">
    <location>
        <begin position="12"/>
        <end position="69"/>
    </location>
</feature>
<dbReference type="InterPro" id="IPR025483">
    <property type="entry name" value="Lipase_euk"/>
</dbReference>
<dbReference type="InParanoid" id="A0A0N1PHZ1"/>
<dbReference type="PIRSF" id="PIRSF000862">
    <property type="entry name" value="Steryl_ester_lip"/>
    <property type="match status" value="1"/>
</dbReference>
<feature type="active site" description="Charge relay system" evidence="8">
    <location>
        <position position="353"/>
    </location>
</feature>
<evidence type="ECO:0000256" key="8">
    <source>
        <dbReference type="PIRSR" id="PIRSR000862-1"/>
    </source>
</evidence>
<dbReference type="GO" id="GO:0016788">
    <property type="term" value="F:hydrolase activity, acting on ester bonds"/>
    <property type="evidence" value="ECO:0007669"/>
    <property type="project" value="InterPro"/>
</dbReference>
<feature type="active site" description="Charge relay system" evidence="8">
    <location>
        <position position="322"/>
    </location>
</feature>
<evidence type="ECO:0000256" key="7">
    <source>
        <dbReference type="PIRNR" id="PIRNR000862"/>
    </source>
</evidence>
<evidence type="ECO:0000313" key="10">
    <source>
        <dbReference type="EMBL" id="KPJ09857.1"/>
    </source>
</evidence>
<evidence type="ECO:0000256" key="5">
    <source>
        <dbReference type="ARBA" id="ARBA00023098"/>
    </source>
</evidence>
<evidence type="ECO:0000259" key="9">
    <source>
        <dbReference type="Pfam" id="PF04083"/>
    </source>
</evidence>
<gene>
    <name evidence="10" type="ORF">RR48_03461</name>
</gene>
<proteinExistence type="inferred from homology"/>
<dbReference type="AlphaFoldDB" id="A0A0N1PHZ1"/>
<accession>A0A0N1PHZ1</accession>
<dbReference type="Proteomes" id="UP000053240">
    <property type="component" value="Unassembled WGS sequence"/>
</dbReference>
<reference evidence="10 11" key="1">
    <citation type="journal article" date="2015" name="Nat. Commun.">
        <title>Outbred genome sequencing and CRISPR/Cas9 gene editing in butterflies.</title>
        <authorList>
            <person name="Li X."/>
            <person name="Fan D."/>
            <person name="Zhang W."/>
            <person name="Liu G."/>
            <person name="Zhang L."/>
            <person name="Zhao L."/>
            <person name="Fang X."/>
            <person name="Chen L."/>
            <person name="Dong Y."/>
            <person name="Chen Y."/>
            <person name="Ding Y."/>
            <person name="Zhao R."/>
            <person name="Feng M."/>
            <person name="Zhu Y."/>
            <person name="Feng Y."/>
            <person name="Jiang X."/>
            <person name="Zhu D."/>
            <person name="Xiang H."/>
            <person name="Feng X."/>
            <person name="Li S."/>
            <person name="Wang J."/>
            <person name="Zhang G."/>
            <person name="Kronforst M.R."/>
            <person name="Wang W."/>
        </authorList>
    </citation>
    <scope>NUCLEOTIDE SEQUENCE [LARGE SCALE GENOMIC DNA]</scope>
    <source>
        <strain evidence="10">Ya'a_city_454_Pm</strain>
        <tissue evidence="10">Whole body</tissue>
    </source>
</reference>
<dbReference type="PANTHER" id="PTHR11005">
    <property type="entry name" value="LYSOSOMAL ACID LIPASE-RELATED"/>
    <property type="match status" value="1"/>
</dbReference>
<sequence length="379" mass="42742">MGYPPDSLSNFTELATKYGYVSEEHKVTTDDGYILTMFRITKGRNCNGPIRKPPVVLMHGLLMSSDCYLDAGLDASLAYLISDLCYDLWVPNMRGNYYSKRHIQLDPATDREFWDFSILELGYYDIPAFIDYILSKTKSRKLNYIGFSQGCSTFFIMNAERPEYNDKIGVAILLEPSTRQTNMRAQFSRLVFTAYATALPALYRAGQYEALPQGGIVQQIAAFICKDYIAANTLCRVATSLIDSSHPGSVETQTMRVLFGHFPAGTSTKNLAWYGQGLKTDTFQNFDYGIDENLQFYGSVKPPPYNLSQVTAPVVIINGNNDGLVTPDDVDWLTSKLPNVLEHFVVQDQLWNHLDVAYSQYTSESILPKISQYLRSYST</sequence>
<dbReference type="SUPFAM" id="SSF53474">
    <property type="entry name" value="alpha/beta-Hydrolases"/>
    <property type="match status" value="1"/>
</dbReference>
<dbReference type="FunFam" id="3.40.50.1820:FF:000057">
    <property type="entry name" value="Lipase"/>
    <property type="match status" value="1"/>
</dbReference>
<keyword evidence="2" id="KW-0732">Signal</keyword>
<keyword evidence="4 7" id="KW-0442">Lipid degradation</keyword>
<evidence type="ECO:0000256" key="4">
    <source>
        <dbReference type="ARBA" id="ARBA00022963"/>
    </source>
</evidence>
<comment type="similarity">
    <text evidence="1 7">Belongs to the AB hydrolase superfamily. Lipase family.</text>
</comment>
<dbReference type="Gene3D" id="3.40.50.1820">
    <property type="entry name" value="alpha/beta hydrolase"/>
    <property type="match status" value="1"/>
</dbReference>
<dbReference type="Pfam" id="PF04083">
    <property type="entry name" value="Abhydro_lipase"/>
    <property type="match status" value="1"/>
</dbReference>
<feature type="active site" description="Nucleophile" evidence="8">
    <location>
        <position position="148"/>
    </location>
</feature>
<evidence type="ECO:0000256" key="1">
    <source>
        <dbReference type="ARBA" id="ARBA00010701"/>
    </source>
</evidence>
<evidence type="ECO:0000256" key="6">
    <source>
        <dbReference type="ARBA" id="ARBA00023180"/>
    </source>
</evidence>
<keyword evidence="5" id="KW-0443">Lipid metabolism</keyword>
<dbReference type="GO" id="GO:0016042">
    <property type="term" value="P:lipid catabolic process"/>
    <property type="evidence" value="ECO:0007669"/>
    <property type="project" value="UniProtKB-KW"/>
</dbReference>
<keyword evidence="3 7" id="KW-0378">Hydrolase</keyword>
<dbReference type="EMBL" id="KQ461072">
    <property type="protein sequence ID" value="KPJ09857.1"/>
    <property type="molecule type" value="Genomic_DNA"/>
</dbReference>
<evidence type="ECO:0000256" key="3">
    <source>
        <dbReference type="ARBA" id="ARBA00022801"/>
    </source>
</evidence>